<feature type="compositionally biased region" description="Polar residues" evidence="1">
    <location>
        <begin position="1"/>
        <end position="10"/>
    </location>
</feature>
<evidence type="ECO:0000256" key="1">
    <source>
        <dbReference type="SAM" id="MobiDB-lite"/>
    </source>
</evidence>
<keyword evidence="3" id="KW-1185">Reference proteome</keyword>
<dbReference type="AlphaFoldDB" id="A0AAG5DQR7"/>
<dbReference type="EnsemblMetazoa" id="ENSAATROPT015172">
    <property type="protein sequence ID" value="ENSAATROPP013640"/>
    <property type="gene ID" value="ENSAATROPG012350"/>
</dbReference>
<dbReference type="EnsemblMetazoa" id="ENSAATROPT015167">
    <property type="protein sequence ID" value="ENSAATROPP013637"/>
    <property type="gene ID" value="ENSAATROPG012345"/>
</dbReference>
<dbReference type="Proteomes" id="UP000075880">
    <property type="component" value="Unassembled WGS sequence"/>
</dbReference>
<reference evidence="2" key="2">
    <citation type="submission" date="2024-04" db="UniProtKB">
        <authorList>
            <consortium name="EnsemblMetazoa"/>
        </authorList>
    </citation>
    <scope>IDENTIFICATION</scope>
    <source>
        <strain evidence="2">EBRO</strain>
    </source>
</reference>
<accession>A0AAG5DQR7</accession>
<evidence type="ECO:0000313" key="3">
    <source>
        <dbReference type="Proteomes" id="UP000075880"/>
    </source>
</evidence>
<feature type="region of interest" description="Disordered" evidence="1">
    <location>
        <begin position="1"/>
        <end position="93"/>
    </location>
</feature>
<name>A0AAG5DQR7_ANOAO</name>
<evidence type="ECO:0000313" key="2">
    <source>
        <dbReference type="EnsemblMetazoa" id="ENSAATROPP013637"/>
    </source>
</evidence>
<feature type="compositionally biased region" description="Basic and acidic residues" evidence="1">
    <location>
        <begin position="45"/>
        <end position="91"/>
    </location>
</feature>
<reference evidence="3" key="1">
    <citation type="submission" date="2021-09" db="EMBL/GenBank/DDBJ databases">
        <authorList>
            <consortium name="Infravec"/>
            <person name="Campbell I L."/>
            <person name="Maslen G."/>
            <person name="Yates A."/>
        </authorList>
    </citation>
    <scope>NUCLEOTIDE SEQUENCE [LARGE SCALE GENOMIC DNA]</scope>
    <source>
        <strain evidence="3">Infravec2 EBRE</strain>
    </source>
</reference>
<organism evidence="2 3">
    <name type="scientific">Anopheles atroparvus</name>
    <name type="common">European mosquito</name>
    <dbReference type="NCBI Taxonomy" id="41427"/>
    <lineage>
        <taxon>Eukaryota</taxon>
        <taxon>Metazoa</taxon>
        <taxon>Ecdysozoa</taxon>
        <taxon>Arthropoda</taxon>
        <taxon>Hexapoda</taxon>
        <taxon>Insecta</taxon>
        <taxon>Pterygota</taxon>
        <taxon>Neoptera</taxon>
        <taxon>Endopterygota</taxon>
        <taxon>Diptera</taxon>
        <taxon>Nematocera</taxon>
        <taxon>Culicoidea</taxon>
        <taxon>Culicidae</taxon>
        <taxon>Anophelinae</taxon>
        <taxon>Anopheles</taxon>
    </lineage>
</organism>
<proteinExistence type="predicted"/>
<protein>
    <submittedName>
        <fullName evidence="2">Uncharacterized protein</fullName>
    </submittedName>
</protein>
<sequence length="149" mass="16260">ECFSCAQSRKAQSDHGDSAHSAQRPHKTRPVRPEKRPAARVRCAQRADGHEDHLEGEEGHSLTRAAEHQHPAGVRGSREGEREGPMADRGEGAAVQGLGAAVRGAEVADGLHQGESGVRPVFLMTMRTVYQHRKCSDSTTPQMTCWMMI</sequence>